<sequence>MTSKYKQHYFTKSLSLLLLLYAVYALGILIINIIYPEVELASYEQSSLKSFIKDSPVQAFIMILVLGPALEEMLFRSLLKPSHYDLAYFIASWPVFIISQYIPNEINPFVKIIFLVILLVSLIYIIGQLIPPIKARRLRAFLSKHVIVLWCISSLIFGLFHITNYVADFVFNIPLLMLITPRVFAGFAFGYLKIKNQKLEWSIALHAINNLIPLLVILFRVSS</sequence>
<dbReference type="Pfam" id="PF02517">
    <property type="entry name" value="Rce1-like"/>
    <property type="match status" value="1"/>
</dbReference>
<gene>
    <name evidence="3" type="ORF">DSL99_548</name>
</gene>
<feature type="transmembrane region" description="Helical" evidence="1">
    <location>
        <begin position="86"/>
        <end position="103"/>
    </location>
</feature>
<feature type="transmembrane region" description="Helical" evidence="1">
    <location>
        <begin position="55"/>
        <end position="74"/>
    </location>
</feature>
<feature type="transmembrane region" description="Helical" evidence="1">
    <location>
        <begin position="203"/>
        <end position="221"/>
    </location>
</feature>
<dbReference type="RefSeq" id="WP_073096827.1">
    <property type="nucleotide sequence ID" value="NZ_QOVL01000002.1"/>
</dbReference>
<protein>
    <submittedName>
        <fullName evidence="3">CAAX prenyl protease-like protein</fullName>
    </submittedName>
</protein>
<keyword evidence="1" id="KW-0812">Transmembrane</keyword>
<dbReference type="Proteomes" id="UP000290608">
    <property type="component" value="Unassembled WGS sequence"/>
</dbReference>
<dbReference type="AlphaFoldDB" id="A0A4Q0PQ92"/>
<evidence type="ECO:0000313" key="4">
    <source>
        <dbReference type="Proteomes" id="UP000290608"/>
    </source>
</evidence>
<keyword evidence="3" id="KW-0378">Hydrolase</keyword>
<feature type="transmembrane region" description="Helical" evidence="1">
    <location>
        <begin position="109"/>
        <end position="130"/>
    </location>
</feature>
<dbReference type="GO" id="GO:0006508">
    <property type="term" value="P:proteolysis"/>
    <property type="evidence" value="ECO:0007669"/>
    <property type="project" value="UniProtKB-KW"/>
</dbReference>
<keyword evidence="1" id="KW-0472">Membrane</keyword>
<dbReference type="InterPro" id="IPR003675">
    <property type="entry name" value="Rce1/LyrA-like_dom"/>
</dbReference>
<feature type="transmembrane region" description="Helical" evidence="1">
    <location>
        <begin position="14"/>
        <end position="35"/>
    </location>
</feature>
<proteinExistence type="predicted"/>
<organism evidence="3 4">
    <name type="scientific">Leeuwenhoekiella marinoflava</name>
    <dbReference type="NCBI Taxonomy" id="988"/>
    <lineage>
        <taxon>Bacteria</taxon>
        <taxon>Pseudomonadati</taxon>
        <taxon>Bacteroidota</taxon>
        <taxon>Flavobacteriia</taxon>
        <taxon>Flavobacteriales</taxon>
        <taxon>Flavobacteriaceae</taxon>
        <taxon>Leeuwenhoekiella</taxon>
    </lineage>
</organism>
<accession>A0A4Q0PQ92</accession>
<dbReference type="GO" id="GO:0080120">
    <property type="term" value="P:CAAX-box protein maturation"/>
    <property type="evidence" value="ECO:0007669"/>
    <property type="project" value="UniProtKB-ARBA"/>
</dbReference>
<reference evidence="3 4" key="1">
    <citation type="submission" date="2018-07" db="EMBL/GenBank/DDBJ databases">
        <title>Leeuwenhoekiella genomics.</title>
        <authorList>
            <person name="Tahon G."/>
            <person name="Willems A."/>
        </authorList>
    </citation>
    <scope>NUCLEOTIDE SEQUENCE [LARGE SCALE GENOMIC DNA]</scope>
    <source>
        <strain evidence="3 4">LMG 1345</strain>
    </source>
</reference>
<feature type="transmembrane region" description="Helical" evidence="1">
    <location>
        <begin position="142"/>
        <end position="163"/>
    </location>
</feature>
<dbReference type="GO" id="GO:0004175">
    <property type="term" value="F:endopeptidase activity"/>
    <property type="evidence" value="ECO:0007669"/>
    <property type="project" value="UniProtKB-ARBA"/>
</dbReference>
<dbReference type="EMBL" id="QOVL01000002">
    <property type="protein sequence ID" value="RXG32769.1"/>
    <property type="molecule type" value="Genomic_DNA"/>
</dbReference>
<feature type="domain" description="CAAX prenyl protease 2/Lysostaphin resistance protein A-like" evidence="2">
    <location>
        <begin position="56"/>
        <end position="212"/>
    </location>
</feature>
<comment type="caution">
    <text evidence="3">The sequence shown here is derived from an EMBL/GenBank/DDBJ whole genome shotgun (WGS) entry which is preliminary data.</text>
</comment>
<name>A0A4Q0PQ92_9FLAO</name>
<keyword evidence="1" id="KW-1133">Transmembrane helix</keyword>
<keyword evidence="3" id="KW-0645">Protease</keyword>
<evidence type="ECO:0000259" key="2">
    <source>
        <dbReference type="Pfam" id="PF02517"/>
    </source>
</evidence>
<evidence type="ECO:0000256" key="1">
    <source>
        <dbReference type="SAM" id="Phobius"/>
    </source>
</evidence>
<evidence type="ECO:0000313" key="3">
    <source>
        <dbReference type="EMBL" id="RXG32769.1"/>
    </source>
</evidence>
<feature type="transmembrane region" description="Helical" evidence="1">
    <location>
        <begin position="169"/>
        <end position="191"/>
    </location>
</feature>